<feature type="region of interest" description="Disordered" evidence="2">
    <location>
        <begin position="341"/>
        <end position="401"/>
    </location>
</feature>
<reference evidence="4 5" key="1">
    <citation type="submission" date="2019-04" db="EMBL/GenBank/DDBJ databases">
        <title>Phreatobacter aquaticus sp. nov.</title>
        <authorList>
            <person name="Choi A."/>
        </authorList>
    </citation>
    <scope>NUCLEOTIDE SEQUENCE [LARGE SCALE GENOMIC DNA]</scope>
    <source>
        <strain evidence="4 5">KCTC 52518</strain>
    </source>
</reference>
<dbReference type="AlphaFoldDB" id="A0A4D7AVK3"/>
<name>A0A4D7AVK3_9HYPH</name>
<dbReference type="KEGG" id="pstg:E8M01_04675"/>
<dbReference type="InterPro" id="IPR029030">
    <property type="entry name" value="Caspase-like_dom_sf"/>
</dbReference>
<dbReference type="InterPro" id="IPR052039">
    <property type="entry name" value="Caspase-related_regulators"/>
</dbReference>
<dbReference type="InterPro" id="IPR011600">
    <property type="entry name" value="Pept_C14_caspase"/>
</dbReference>
<feature type="domain" description="Caspase family p20" evidence="3">
    <location>
        <begin position="28"/>
        <end position="157"/>
    </location>
</feature>
<dbReference type="PANTHER" id="PTHR22576:SF37">
    <property type="entry name" value="MUCOSA-ASSOCIATED LYMPHOID TISSUE LYMPHOMA TRANSLOCATION PROTEIN 1"/>
    <property type="match status" value="1"/>
</dbReference>
<dbReference type="Pfam" id="PF00656">
    <property type="entry name" value="Peptidase_C14"/>
    <property type="match status" value="2"/>
</dbReference>
<keyword evidence="5" id="KW-1185">Reference proteome</keyword>
<feature type="region of interest" description="Disordered" evidence="2">
    <location>
        <begin position="296"/>
        <end position="317"/>
    </location>
</feature>
<proteinExistence type="inferred from homology"/>
<feature type="compositionally biased region" description="Basic and acidic residues" evidence="2">
    <location>
        <begin position="365"/>
        <end position="401"/>
    </location>
</feature>
<feature type="compositionally biased region" description="Basic and acidic residues" evidence="2">
    <location>
        <begin position="1061"/>
        <end position="1090"/>
    </location>
</feature>
<dbReference type="OrthoDB" id="321999at2"/>
<feature type="compositionally biased region" description="Basic and acidic residues" evidence="2">
    <location>
        <begin position="470"/>
        <end position="480"/>
    </location>
</feature>
<evidence type="ECO:0000256" key="1">
    <source>
        <dbReference type="ARBA" id="ARBA00010134"/>
    </source>
</evidence>
<dbReference type="InterPro" id="IPR015917">
    <property type="entry name" value="Pept_C14A"/>
</dbReference>
<evidence type="ECO:0000313" key="5">
    <source>
        <dbReference type="Proteomes" id="UP000298781"/>
    </source>
</evidence>
<dbReference type="GO" id="GO:0006508">
    <property type="term" value="P:proteolysis"/>
    <property type="evidence" value="ECO:0007669"/>
    <property type="project" value="InterPro"/>
</dbReference>
<sequence>MLRIVSVLARVALLAAVIVGAASPALANKRVALVIGNANYASTPMLANPRNDAEDIAALLRELGFEVLLELDIDKRGMDIAFARFARAAQDADAALFYYAGHGIQREGRNFLMPVDAKVEDDISIRFEMVGLDAARDALAGVSGLKIMVIDACRNNPVAERLQSRAASRGAMFNLGLANEQVRGTVVVYATQPNNVAADGAGRNSPFTLAFIEQAREPGLRVADMLTRVADSVSRATSGRQVPEFTASGGGQFVLNARETDTQIWQRVREGSRDQIAAFLTDHPRSVHADDARLRLETMDRPSADPAERRARAEADAAARTALAEQNARLEQLQQQLAAMQQEMERRAREAGQATERARVAVGRRARERERAEEATARAQQERLQRTRDAATREAEARLARERRLAERAEAREADARRAREREAAAQATIRELEERLQREREAAAQVAARQAEERSRREREAAAQAAARQAEERARREREASVQAAIREAEERSRRERMAAAGSSGAGPAGALPVIAPTQTETRLALVLGVGSYRSNPLPNALNNAGLMAQTLRDLGFSTIEGADLPQADLRAAIANFMAKARQAGPDSILLVYLAGLGLQHEGDSYLIPSDAAIERESDVPIMGLRLVDLARALGSVQSRARLLLLDLSADHPWAGLGLPVRRGLGVFDAAPGLLIASAVAPGEVMAPFEGAYGRFALALAEQLRAPGLPLDEAIARARLRVHQQSNGRDTPWEASRLPPPVRSLTLPADPMPTGSTLPPAAARRIEGLPVADAYALAVERDSIAGYQEFLRAYPTGPFTRRVLRLLAAKREAMVWRQTLRVGSPQSYWTYLKIYPRGPHAEEARWGLGRLQAPIRPSQDFVEVIYEDIPPPLWGVEIVDDPAFWVPAPPAFYDNVVLAPAHLGPPLAPIWALPPPPAYSWGVLPVAAAAAIVSAPFILPRTLRRPDMPVVLRPPPGGPRPMPRPGLPGAGAPVLGSVGGAVRPLPGAPGGGRLPRPGTDGPVIQRPVGPAVQQDGRPAGRPGMHRPGRRPGPVVLHSRRPDFQPRPQIQRPGSRPSRPIVERPSRPVFERPSRPVFERPSRPAFERPSRPSFRPMGPSRPSFRMSGPSRPFFGGRR</sequence>
<protein>
    <recommendedName>
        <fullName evidence="3">Caspase family p20 domain-containing protein</fullName>
    </recommendedName>
</protein>
<feature type="region of interest" description="Disordered" evidence="2">
    <location>
        <begin position="980"/>
        <end position="1118"/>
    </location>
</feature>
<dbReference type="GO" id="GO:0004197">
    <property type="term" value="F:cysteine-type endopeptidase activity"/>
    <property type="evidence" value="ECO:0007669"/>
    <property type="project" value="InterPro"/>
</dbReference>
<dbReference type="Gene3D" id="3.40.50.1460">
    <property type="match status" value="2"/>
</dbReference>
<organism evidence="4 5">
    <name type="scientific">Phreatobacter stygius</name>
    <dbReference type="NCBI Taxonomy" id="1940610"/>
    <lineage>
        <taxon>Bacteria</taxon>
        <taxon>Pseudomonadati</taxon>
        <taxon>Pseudomonadota</taxon>
        <taxon>Alphaproteobacteria</taxon>
        <taxon>Hyphomicrobiales</taxon>
        <taxon>Phreatobacteraceae</taxon>
        <taxon>Phreatobacter</taxon>
    </lineage>
</organism>
<evidence type="ECO:0000256" key="2">
    <source>
        <dbReference type="SAM" id="MobiDB-lite"/>
    </source>
</evidence>
<dbReference type="PANTHER" id="PTHR22576">
    <property type="entry name" value="MUCOSA ASSOCIATED LYMPHOID TISSUE LYMPHOMA TRANSLOCATION PROTEIN 1/PARACASPASE"/>
    <property type="match status" value="1"/>
</dbReference>
<dbReference type="InterPro" id="IPR001309">
    <property type="entry name" value="Pept_C14_p20"/>
</dbReference>
<feature type="region of interest" description="Disordered" evidence="2">
    <location>
        <begin position="448"/>
        <end position="480"/>
    </location>
</feature>
<evidence type="ECO:0000313" key="4">
    <source>
        <dbReference type="EMBL" id="QCI63595.1"/>
    </source>
</evidence>
<dbReference type="SMART" id="SM00115">
    <property type="entry name" value="CASc"/>
    <property type="match status" value="1"/>
</dbReference>
<dbReference type="Proteomes" id="UP000298781">
    <property type="component" value="Chromosome"/>
</dbReference>
<gene>
    <name evidence="4" type="ORF">E8M01_04675</name>
</gene>
<dbReference type="EMBL" id="CP039690">
    <property type="protein sequence ID" value="QCI63595.1"/>
    <property type="molecule type" value="Genomic_DNA"/>
</dbReference>
<accession>A0A4D7AVK3</accession>
<evidence type="ECO:0000259" key="3">
    <source>
        <dbReference type="PROSITE" id="PS50208"/>
    </source>
</evidence>
<comment type="similarity">
    <text evidence="1">Belongs to the peptidase C14A family.</text>
</comment>
<dbReference type="SUPFAM" id="SSF52129">
    <property type="entry name" value="Caspase-like"/>
    <property type="match status" value="2"/>
</dbReference>
<dbReference type="RefSeq" id="WP_136959052.1">
    <property type="nucleotide sequence ID" value="NZ_CP039690.1"/>
</dbReference>
<dbReference type="PROSITE" id="PS50208">
    <property type="entry name" value="CASPASE_P20"/>
    <property type="match status" value="1"/>
</dbReference>
<feature type="compositionally biased region" description="Basic and acidic residues" evidence="2">
    <location>
        <begin position="451"/>
        <end position="462"/>
    </location>
</feature>